<feature type="region of interest" description="Disordered" evidence="1">
    <location>
        <begin position="724"/>
        <end position="751"/>
    </location>
</feature>
<dbReference type="PANTHER" id="PTHR13268:SF0">
    <property type="entry name" value="BCAS3 MICROTUBULE ASSOCIATED CELL MIGRATION FACTOR"/>
    <property type="match status" value="1"/>
</dbReference>
<dbReference type="EMBL" id="KV417329">
    <property type="protein sequence ID" value="KZO91094.1"/>
    <property type="molecule type" value="Genomic_DNA"/>
</dbReference>
<dbReference type="GO" id="GO:0042594">
    <property type="term" value="P:response to starvation"/>
    <property type="evidence" value="ECO:0007669"/>
    <property type="project" value="TreeGrafter"/>
</dbReference>
<proteinExistence type="predicted"/>
<dbReference type="SUPFAM" id="SSF50978">
    <property type="entry name" value="WD40 repeat-like"/>
    <property type="match status" value="1"/>
</dbReference>
<dbReference type="STRING" id="1330018.A0A167H087"/>
<feature type="compositionally biased region" description="Basic residues" evidence="1">
    <location>
        <begin position="1059"/>
        <end position="1071"/>
    </location>
</feature>
<keyword evidence="4" id="KW-1185">Reference proteome</keyword>
<feature type="compositionally biased region" description="Basic and acidic residues" evidence="1">
    <location>
        <begin position="997"/>
        <end position="1009"/>
    </location>
</feature>
<feature type="region of interest" description="Disordered" evidence="1">
    <location>
        <begin position="996"/>
        <end position="1026"/>
    </location>
</feature>
<protein>
    <recommendedName>
        <fullName evidence="2">BCAS3 WD40 domain-containing protein</fullName>
    </recommendedName>
</protein>
<dbReference type="InterPro" id="IPR036322">
    <property type="entry name" value="WD40_repeat_dom_sf"/>
</dbReference>
<organism evidence="3 4">
    <name type="scientific">Calocera viscosa (strain TUFC12733)</name>
    <dbReference type="NCBI Taxonomy" id="1330018"/>
    <lineage>
        <taxon>Eukaryota</taxon>
        <taxon>Fungi</taxon>
        <taxon>Dikarya</taxon>
        <taxon>Basidiomycota</taxon>
        <taxon>Agaricomycotina</taxon>
        <taxon>Dacrymycetes</taxon>
        <taxon>Dacrymycetales</taxon>
        <taxon>Dacrymycetaceae</taxon>
        <taxon>Calocera</taxon>
    </lineage>
</organism>
<gene>
    <name evidence="3" type="ORF">CALVIDRAFT_506167</name>
</gene>
<feature type="domain" description="BCAS3 WD40" evidence="2">
    <location>
        <begin position="146"/>
        <end position="363"/>
    </location>
</feature>
<dbReference type="InterPro" id="IPR048382">
    <property type="entry name" value="BCAS3_WD40"/>
</dbReference>
<dbReference type="PANTHER" id="PTHR13268">
    <property type="entry name" value="BREAST CARCINOMA AMPLIFIED SEQUENCE 3"/>
    <property type="match status" value="1"/>
</dbReference>
<feature type="region of interest" description="Disordered" evidence="1">
    <location>
        <begin position="1039"/>
        <end position="1071"/>
    </location>
</feature>
<dbReference type="InterPro" id="IPR045142">
    <property type="entry name" value="BCAS3-like"/>
</dbReference>
<dbReference type="Proteomes" id="UP000076738">
    <property type="component" value="Unassembled WGS sequence"/>
</dbReference>
<dbReference type="Gene3D" id="2.130.10.10">
    <property type="entry name" value="YVTN repeat-like/Quinoprotein amine dehydrogenase"/>
    <property type="match status" value="1"/>
</dbReference>
<evidence type="ECO:0000259" key="2">
    <source>
        <dbReference type="Pfam" id="PF21034"/>
    </source>
</evidence>
<feature type="region of interest" description="Disordered" evidence="1">
    <location>
        <begin position="53"/>
        <end position="92"/>
    </location>
</feature>
<dbReference type="GO" id="GO:0006914">
    <property type="term" value="P:autophagy"/>
    <property type="evidence" value="ECO:0007669"/>
    <property type="project" value="InterPro"/>
</dbReference>
<name>A0A167H087_CALVF</name>
<dbReference type="GO" id="GO:0005737">
    <property type="term" value="C:cytoplasm"/>
    <property type="evidence" value="ECO:0007669"/>
    <property type="project" value="TreeGrafter"/>
</dbReference>
<feature type="compositionally biased region" description="Polar residues" evidence="1">
    <location>
        <begin position="648"/>
        <end position="668"/>
    </location>
</feature>
<feature type="region of interest" description="Disordered" evidence="1">
    <location>
        <begin position="644"/>
        <end position="686"/>
    </location>
</feature>
<evidence type="ECO:0000256" key="1">
    <source>
        <dbReference type="SAM" id="MobiDB-lite"/>
    </source>
</evidence>
<evidence type="ECO:0000313" key="3">
    <source>
        <dbReference type="EMBL" id="KZO91094.1"/>
    </source>
</evidence>
<feature type="domain" description="BCAS3 WD40" evidence="2">
    <location>
        <begin position="449"/>
        <end position="575"/>
    </location>
</feature>
<feature type="compositionally biased region" description="Polar residues" evidence="1">
    <location>
        <begin position="732"/>
        <end position="751"/>
    </location>
</feature>
<reference evidence="3 4" key="1">
    <citation type="journal article" date="2016" name="Mol. Biol. Evol.">
        <title>Comparative Genomics of Early-Diverging Mushroom-Forming Fungi Provides Insights into the Origins of Lignocellulose Decay Capabilities.</title>
        <authorList>
            <person name="Nagy L.G."/>
            <person name="Riley R."/>
            <person name="Tritt A."/>
            <person name="Adam C."/>
            <person name="Daum C."/>
            <person name="Floudas D."/>
            <person name="Sun H."/>
            <person name="Yadav J.S."/>
            <person name="Pangilinan J."/>
            <person name="Larsson K.H."/>
            <person name="Matsuura K."/>
            <person name="Barry K."/>
            <person name="Labutti K."/>
            <person name="Kuo R."/>
            <person name="Ohm R.A."/>
            <person name="Bhattacharya S.S."/>
            <person name="Shirouzu T."/>
            <person name="Yoshinaga Y."/>
            <person name="Martin F.M."/>
            <person name="Grigoriev I.V."/>
            <person name="Hibbett D.S."/>
        </authorList>
    </citation>
    <scope>NUCLEOTIDE SEQUENCE [LARGE SCALE GENOMIC DNA]</scope>
    <source>
        <strain evidence="3 4">TUFC12733</strain>
    </source>
</reference>
<dbReference type="InterPro" id="IPR015943">
    <property type="entry name" value="WD40/YVTN_repeat-like_dom_sf"/>
</dbReference>
<evidence type="ECO:0000313" key="4">
    <source>
        <dbReference type="Proteomes" id="UP000076738"/>
    </source>
</evidence>
<dbReference type="AlphaFoldDB" id="A0A167H087"/>
<accession>A0A167H087</accession>
<dbReference type="OrthoDB" id="25778at2759"/>
<dbReference type="Pfam" id="PF21034">
    <property type="entry name" value="BCAS3_WD40"/>
    <property type="match status" value="2"/>
</dbReference>
<sequence>MPNLDTRNDVQNNTQVAGHVRQPILPREPTTLESLTSALSSLSTRVRPGVASNAVGAASRQGQRRTSIHAPELSSVAFPTSPVSPYSPLEEQFAPQAHREYFTRARERERESIGSVNELGGAGDDALGPREDIVWSGFDSLQLERGAKPVRVLMIAYTSGFQMWDATDPDNALEILNLRDKAFLGLESAIVLPTPLPMQDVPDDMYHLRPLLALVRGGQANVGGATKLEIVFYSLRTHEIVKMIPFGRRGVPARAVLACSDRYVVVGTTQPPALHVLSAYTLSSVLAPISEIAVHPTTQLPVFTLGIRLLAYATTRTLESGQTGIITRESQGEEVIIAPSATSTVMEIGKAAQKVGGGVISGVKTLGGMGYAYFSGRGQEMSQSDESAYKPYSRSAPQPSTFLGNVSSLSALSSFHPTFEERRASGKIAETGYVSVVDLDSRVAGEYRQLAHLRPFAKPVALLQWNATSNLLFVAGTDGRAFNIYEMRNKSRLASVIPVPAGVKEDLPHVWHRYELKRGSTPATVIRAVWSPDGRWLAVGTQRRTVHLYAISPYTGPPTMDTHGSAKIRNPVSFQPLSCTLHPLARFHFSRAADSNAASGTDNQASTMASTLPTLPLSGVRALVGPQLAFAFLPRHSSLSSRLIPHPQFSSTTSPFGPASPSTRSPQLQPVRAPPTLRRPSSSSSFSGNVHDFILSYFQDMLVFNPADGMMSLQRCLLSQSSQSVPVIEPGTPSSGSTPLNGRTPSSSFSSQRIPNLGSLLSSATASRTMDNLLASGSTVASWNLERDVTWPDVKQVVKSGSRFTVGQLGRNITRNGWLANAEIETCSQSTHILPRSIYQAHQFEFFALPADYKTRVRNYELDMSADKVEVRPQIEIRPVQRRPSMSSISGLDETAIASSFDEPIASAMHTVLDAQTTTPIIPAYPNAASPRSAHLWLDPGPVRTVAGSLQDGLHEGLGILKKEISRVRTHKRRPLSEQFDQSLRFDENDTIFETIHNGEAEDESHREEDEWERDEDSDYRRAQENDRFDDLIVGVMDEEEEERKVMAARLQQPPSKPKPTRRHGRHGRAK</sequence>
<feature type="region of interest" description="Disordered" evidence="1">
    <location>
        <begin position="1"/>
        <end position="24"/>
    </location>
</feature>